<sequence>MKHPSDVMPKFPIGDSNKKEVLNVVAHETPDLYKVGISLTEPTFNIEFQVPTSSLGTLDVLPLELFDLVLRCSDMRTLSTLRYINRRTRLVVDASLPYKHIISSAPHIRATFERTGVASHFSVQQVFSVLTRPACSICGKFGMYLWIPECIRCCFTCLREAQETMPMTERDAQVAFGLHKNQKSKIPVMVTLPGSYTLFQKLRRRQVRLVSRKLAKQLGVVVHGGEDGLATYLSSSNSKAKAAYDQRCAADNRPIAYDSFGRINNTVDNMHRYISAVHFPYFDRASHTTHLGLACHGCQVALERGLEDDLPSLDDDALIRLRDQTYTEQGILDHLDECEDAQGLWLAFNKKRKFTRK</sequence>
<comment type="caution">
    <text evidence="2">The sequence shown here is derived from an EMBL/GenBank/DDBJ whole genome shotgun (WGS) entry which is preliminary data.</text>
</comment>
<protein>
    <recommendedName>
        <fullName evidence="1">F-box domain-containing protein</fullName>
    </recommendedName>
</protein>
<gene>
    <name evidence="2" type="ORF">CPB84DRAFT_1843605</name>
</gene>
<keyword evidence="3" id="KW-1185">Reference proteome</keyword>
<proteinExistence type="predicted"/>
<evidence type="ECO:0000259" key="1">
    <source>
        <dbReference type="PROSITE" id="PS50181"/>
    </source>
</evidence>
<dbReference type="EMBL" id="JADNYJ010000012">
    <property type="protein sequence ID" value="KAF8908141.1"/>
    <property type="molecule type" value="Genomic_DNA"/>
</dbReference>
<dbReference type="AlphaFoldDB" id="A0A9P5NX13"/>
<dbReference type="Proteomes" id="UP000724874">
    <property type="component" value="Unassembled WGS sequence"/>
</dbReference>
<name>A0A9P5NX13_GYMJU</name>
<feature type="domain" description="F-box" evidence="1">
    <location>
        <begin position="55"/>
        <end position="101"/>
    </location>
</feature>
<accession>A0A9P5NX13</accession>
<evidence type="ECO:0000313" key="2">
    <source>
        <dbReference type="EMBL" id="KAF8908141.1"/>
    </source>
</evidence>
<dbReference type="InterPro" id="IPR001810">
    <property type="entry name" value="F-box_dom"/>
</dbReference>
<evidence type="ECO:0000313" key="3">
    <source>
        <dbReference type="Proteomes" id="UP000724874"/>
    </source>
</evidence>
<reference evidence="2" key="1">
    <citation type="submission" date="2020-11" db="EMBL/GenBank/DDBJ databases">
        <authorList>
            <consortium name="DOE Joint Genome Institute"/>
            <person name="Ahrendt S."/>
            <person name="Riley R."/>
            <person name="Andreopoulos W."/>
            <person name="LaButti K."/>
            <person name="Pangilinan J."/>
            <person name="Ruiz-duenas F.J."/>
            <person name="Barrasa J.M."/>
            <person name="Sanchez-Garcia M."/>
            <person name="Camarero S."/>
            <person name="Miyauchi S."/>
            <person name="Serrano A."/>
            <person name="Linde D."/>
            <person name="Babiker R."/>
            <person name="Drula E."/>
            <person name="Ayuso-Fernandez I."/>
            <person name="Pacheco R."/>
            <person name="Padilla G."/>
            <person name="Ferreira P."/>
            <person name="Barriuso J."/>
            <person name="Kellner H."/>
            <person name="Castanera R."/>
            <person name="Alfaro M."/>
            <person name="Ramirez L."/>
            <person name="Pisabarro A.G."/>
            <person name="Kuo A."/>
            <person name="Tritt A."/>
            <person name="Lipzen A."/>
            <person name="He G."/>
            <person name="Yan M."/>
            <person name="Ng V."/>
            <person name="Cullen D."/>
            <person name="Martin F."/>
            <person name="Rosso M.-N."/>
            <person name="Henrissat B."/>
            <person name="Hibbett D."/>
            <person name="Martinez A.T."/>
            <person name="Grigoriev I.V."/>
        </authorList>
    </citation>
    <scope>NUCLEOTIDE SEQUENCE</scope>
    <source>
        <strain evidence="2">AH 44721</strain>
    </source>
</reference>
<dbReference type="PROSITE" id="PS50181">
    <property type="entry name" value="FBOX"/>
    <property type="match status" value="1"/>
</dbReference>
<dbReference type="OrthoDB" id="2687876at2759"/>
<organism evidence="2 3">
    <name type="scientific">Gymnopilus junonius</name>
    <name type="common">Spectacular rustgill mushroom</name>
    <name type="synonym">Gymnopilus spectabilis subsp. junonius</name>
    <dbReference type="NCBI Taxonomy" id="109634"/>
    <lineage>
        <taxon>Eukaryota</taxon>
        <taxon>Fungi</taxon>
        <taxon>Dikarya</taxon>
        <taxon>Basidiomycota</taxon>
        <taxon>Agaricomycotina</taxon>
        <taxon>Agaricomycetes</taxon>
        <taxon>Agaricomycetidae</taxon>
        <taxon>Agaricales</taxon>
        <taxon>Agaricineae</taxon>
        <taxon>Hymenogastraceae</taxon>
        <taxon>Gymnopilus</taxon>
    </lineage>
</organism>